<gene>
    <name evidence="2" type="primary">terL</name>
    <name evidence="2" type="ORF">ACFSUB_04130</name>
</gene>
<evidence type="ECO:0000313" key="3">
    <source>
        <dbReference type="Proteomes" id="UP001597520"/>
    </source>
</evidence>
<feature type="domain" description="Terminase large subunit ribonuclease H-like" evidence="1">
    <location>
        <begin position="412"/>
        <end position="504"/>
    </location>
</feature>
<keyword evidence="3" id="KW-1185">Reference proteome</keyword>
<sequence length="553" mass="63632">MPDEIAIDYAGLLEERARLRRIHRAEGDLLYFAYEYFGDDLNPENDGNWIPAYGDKTAKVTRNAPEFHAEISEIMNEVSHVKRNDKVAVAAPRSHAKSSFLSKAYPIHEVVYRLRHYIIIISETPKVAAGNMEWISDQLKHNEKLRQDFGPLLSPKDQANIKDNSEEFIAWHKDGADSDRRRQLSLVQAASTGQALRGRNWNGNRPDLVICDDLEDAKTNAATPEQRQKLRDWFSQVVIPLGDPKGLKTAFVVMGTTVAPDSLLMNILHNRSDFRTSIYRAIVSHPDREDLWEECRKIYVDRNDPKRRDKAEAYYAEHKDDMEAGVKVLWPEARPIFELLKWKWDNGSKAFNTEYMNNPVDEESMIFNPDHFAYYSPEDIFPHNKYEIYMGIDFALGKQRGDYSACVTIAKDRTTGVVYVLDAFGERVTPDDFLEIITNKVRHYQPDGIAAESQMAQEFFVDKLKDALEYTGYPAHNRVEKITQRTRKELRIEAMQPDVETHKIVFNPNHALLIEQLEQYGSNAHDDLPDALQMANSIATQPKARIMTKPIFL</sequence>
<dbReference type="InterPro" id="IPR027417">
    <property type="entry name" value="P-loop_NTPase"/>
</dbReference>
<dbReference type="InterPro" id="IPR054762">
    <property type="entry name" value="Gp19_RNaseH-like"/>
</dbReference>
<dbReference type="Proteomes" id="UP001597520">
    <property type="component" value="Unassembled WGS sequence"/>
</dbReference>
<name>A0ABW5SZX4_9BACI</name>
<proteinExistence type="predicted"/>
<dbReference type="Pfam" id="PF22530">
    <property type="entry name" value="Terminase-T7_RNaseH-like"/>
    <property type="match status" value="1"/>
</dbReference>
<comment type="caution">
    <text evidence="2">The sequence shown here is derived from an EMBL/GenBank/DDBJ whole genome shotgun (WGS) entry which is preliminary data.</text>
</comment>
<protein>
    <submittedName>
        <fullName evidence="2">Phage terminase large subunit</fullName>
    </submittedName>
</protein>
<reference evidence="3" key="1">
    <citation type="journal article" date="2019" name="Int. J. Syst. Evol. Microbiol.">
        <title>The Global Catalogue of Microorganisms (GCM) 10K type strain sequencing project: providing services to taxonomists for standard genome sequencing and annotation.</title>
        <authorList>
            <consortium name="The Broad Institute Genomics Platform"/>
            <consortium name="The Broad Institute Genome Sequencing Center for Infectious Disease"/>
            <person name="Wu L."/>
            <person name="Ma J."/>
        </authorList>
    </citation>
    <scope>NUCLEOTIDE SEQUENCE [LARGE SCALE GENOMIC DNA]</scope>
    <source>
        <strain evidence="3">KCTC 33792</strain>
    </source>
</reference>
<accession>A0ABW5SZX4</accession>
<organism evidence="2 3">
    <name type="scientific">Salibacterium lacus</name>
    <dbReference type="NCBI Taxonomy" id="1898109"/>
    <lineage>
        <taxon>Bacteria</taxon>
        <taxon>Bacillati</taxon>
        <taxon>Bacillota</taxon>
        <taxon>Bacilli</taxon>
        <taxon>Bacillales</taxon>
        <taxon>Bacillaceae</taxon>
    </lineage>
</organism>
<dbReference type="Gene3D" id="3.30.420.240">
    <property type="match status" value="1"/>
</dbReference>
<dbReference type="EMBL" id="JBHUML010000002">
    <property type="protein sequence ID" value="MFD2704642.1"/>
    <property type="molecule type" value="Genomic_DNA"/>
</dbReference>
<dbReference type="RefSeq" id="WP_380711919.1">
    <property type="nucleotide sequence ID" value="NZ_JBHUML010000002.1"/>
</dbReference>
<dbReference type="InterPro" id="IPR006517">
    <property type="entry name" value="Phage_terminase_lsu-like_C"/>
</dbReference>
<dbReference type="Gene3D" id="3.40.50.300">
    <property type="entry name" value="P-loop containing nucleotide triphosphate hydrolases"/>
    <property type="match status" value="1"/>
</dbReference>
<evidence type="ECO:0000313" key="2">
    <source>
        <dbReference type="EMBL" id="MFD2704642.1"/>
    </source>
</evidence>
<evidence type="ECO:0000259" key="1">
    <source>
        <dbReference type="Pfam" id="PF22530"/>
    </source>
</evidence>
<dbReference type="NCBIfam" id="TIGR01630">
    <property type="entry name" value="psiM2_ORF9"/>
    <property type="match status" value="1"/>
</dbReference>